<accession>A0A973A963</accession>
<protein>
    <submittedName>
        <fullName evidence="2">Outer membrane lipid asymmetry maintenance protein MlaD</fullName>
    </submittedName>
</protein>
<dbReference type="Proteomes" id="UP000754644">
    <property type="component" value="Unassembled WGS sequence"/>
</dbReference>
<dbReference type="Pfam" id="PF02470">
    <property type="entry name" value="MlaD"/>
    <property type="match status" value="1"/>
</dbReference>
<dbReference type="NCBIfam" id="TIGR04430">
    <property type="entry name" value="OM_asym_MlaD"/>
    <property type="match status" value="1"/>
</dbReference>
<dbReference type="GO" id="GO:0005543">
    <property type="term" value="F:phospholipid binding"/>
    <property type="evidence" value="ECO:0007669"/>
    <property type="project" value="TreeGrafter"/>
</dbReference>
<comment type="caution">
    <text evidence="2">The sequence shown here is derived from an EMBL/GenBank/DDBJ whole genome shotgun (WGS) entry which is preliminary data.</text>
</comment>
<dbReference type="PANTHER" id="PTHR33371">
    <property type="entry name" value="INTERMEMBRANE PHOSPHOLIPID TRANSPORT SYSTEM BINDING PROTEIN MLAD-RELATED"/>
    <property type="match status" value="1"/>
</dbReference>
<gene>
    <name evidence="2" type="primary">mlaD</name>
    <name evidence="2" type="ORF">HQ497_07120</name>
</gene>
<sequence>MQMRTIEIVVGAFMLAGLISLAVLAIRVSGFNVGAEANTYNVFAKFENVSGLVVRAKVSIAGVIVGQVAEISLDQKSFTALVRMEIDSDVAELSIDSTAAILTEGLLGGKFIGLTIGADESYLKEGAYITDTQSSIVLEDMIGKFLMKQF</sequence>
<dbReference type="InterPro" id="IPR003399">
    <property type="entry name" value="Mce/MlaD"/>
</dbReference>
<evidence type="ECO:0000259" key="1">
    <source>
        <dbReference type="Pfam" id="PF02470"/>
    </source>
</evidence>
<dbReference type="InterPro" id="IPR052336">
    <property type="entry name" value="MlaD_Phospholipid_Transporter"/>
</dbReference>
<dbReference type="GO" id="GO:0005548">
    <property type="term" value="F:phospholipid transporter activity"/>
    <property type="evidence" value="ECO:0007669"/>
    <property type="project" value="TreeGrafter"/>
</dbReference>
<dbReference type="PANTHER" id="PTHR33371:SF4">
    <property type="entry name" value="INTERMEMBRANE PHOSPHOLIPID TRANSPORT SYSTEM BINDING PROTEIN MLAD"/>
    <property type="match status" value="1"/>
</dbReference>
<evidence type="ECO:0000313" key="3">
    <source>
        <dbReference type="Proteomes" id="UP000754644"/>
    </source>
</evidence>
<proteinExistence type="predicted"/>
<dbReference type="InterPro" id="IPR030970">
    <property type="entry name" value="ABC_MlaD"/>
</dbReference>
<name>A0A973A963_9GAMM</name>
<reference evidence="2" key="1">
    <citation type="submission" date="2020-05" db="EMBL/GenBank/DDBJ databases">
        <title>Sulfur intermediates as new biogeochemical hubs in an aquatic model microbial ecosystem.</title>
        <authorList>
            <person name="Vigneron A."/>
        </authorList>
    </citation>
    <scope>NUCLEOTIDE SEQUENCE</scope>
    <source>
        <strain evidence="2">Bin.250</strain>
    </source>
</reference>
<evidence type="ECO:0000313" key="2">
    <source>
        <dbReference type="EMBL" id="NQV65117.1"/>
    </source>
</evidence>
<organism evidence="2 3">
    <name type="scientific">SAR86 cluster bacterium</name>
    <dbReference type="NCBI Taxonomy" id="2030880"/>
    <lineage>
        <taxon>Bacteria</taxon>
        <taxon>Pseudomonadati</taxon>
        <taxon>Pseudomonadota</taxon>
        <taxon>Gammaproteobacteria</taxon>
        <taxon>SAR86 cluster</taxon>
    </lineage>
</organism>
<dbReference type="AlphaFoldDB" id="A0A973A963"/>
<feature type="domain" description="Mce/MlaD" evidence="1">
    <location>
        <begin position="38"/>
        <end position="115"/>
    </location>
</feature>
<dbReference type="EMBL" id="JABMOJ010000265">
    <property type="protein sequence ID" value="NQV65117.1"/>
    <property type="molecule type" value="Genomic_DNA"/>
</dbReference>